<dbReference type="PANTHER" id="PTHR30290">
    <property type="entry name" value="PERIPLASMIC BINDING COMPONENT OF ABC TRANSPORTER"/>
    <property type="match status" value="1"/>
</dbReference>
<proteinExistence type="inferred from homology"/>
<evidence type="ECO:0000256" key="3">
    <source>
        <dbReference type="ARBA" id="ARBA00022448"/>
    </source>
</evidence>
<evidence type="ECO:0000313" key="7">
    <source>
        <dbReference type="Proteomes" id="UP000078389"/>
    </source>
</evidence>
<name>A0A178I1Y6_9HYPH</name>
<dbReference type="InterPro" id="IPR030678">
    <property type="entry name" value="Peptide/Ni-bd"/>
</dbReference>
<dbReference type="Gene3D" id="3.90.76.10">
    <property type="entry name" value="Dipeptide-binding Protein, Domain 1"/>
    <property type="match status" value="1"/>
</dbReference>
<dbReference type="GO" id="GO:0030288">
    <property type="term" value="C:outer membrane-bounded periplasmic space"/>
    <property type="evidence" value="ECO:0007669"/>
    <property type="project" value="UniProtKB-ARBA"/>
</dbReference>
<dbReference type="AlphaFoldDB" id="A0A178I1Y6"/>
<evidence type="ECO:0000259" key="5">
    <source>
        <dbReference type="Pfam" id="PF00496"/>
    </source>
</evidence>
<dbReference type="GO" id="GO:0015833">
    <property type="term" value="P:peptide transport"/>
    <property type="evidence" value="ECO:0007669"/>
    <property type="project" value="TreeGrafter"/>
</dbReference>
<dbReference type="STRING" id="1770058.A3840_04350"/>
<evidence type="ECO:0000313" key="6">
    <source>
        <dbReference type="EMBL" id="OAM79122.1"/>
    </source>
</evidence>
<dbReference type="PIRSF" id="PIRSF002741">
    <property type="entry name" value="MppA"/>
    <property type="match status" value="1"/>
</dbReference>
<dbReference type="PANTHER" id="PTHR30290:SF9">
    <property type="entry name" value="OLIGOPEPTIDE-BINDING PROTEIN APPA"/>
    <property type="match status" value="1"/>
</dbReference>
<comment type="subcellular location">
    <subcellularLocation>
        <location evidence="1">Periplasm</location>
    </subcellularLocation>
</comment>
<sequence>MPLHAADLMIGIKSEPSSLDPQFHVLATNMQVAFTMFEPLVMMDAFASPQPALAESWENVSPTEWVFNLRKDVTFSDGSPFTAEDVLFSFDRVAKVPNSPSAYTLFTRQIESVEAIDDHTVKMTTFQPYPLLAADITSVVIMSHLAAAGDAPEGKTTTELNRGEGLIGTGPFKFVSWQKGADFVVERNPNYWGDAPEWDKVTMRPMTNAAARAAALLSGDIAVMEDPPTANLSDFENNPDLTIAKAPAGRVVYIALDQQDRESPGISGTDTNPLMDARVREALFISIDRHGIVDRVMGGLAEPAGDLVPAHFLGSSPDHATAPTVDVERAKALLAEAGYPGGFSIVLGSPNGRYVNDVRIAQTIASMWSRIGVTTEVEASAPPVFFQNRDEMKYSAYLGAWGNGSGENLTTLNALVNTYDREQGKGTANGGRYSNPEVDALLAEAASTMDDAARGAILSKADAVVLDDFGIIPVHYEVPVWALRNGLTMEGRADQYTLPQYIVSAE</sequence>
<keyword evidence="3" id="KW-0813">Transport</keyword>
<comment type="caution">
    <text evidence="6">The sequence shown here is derived from an EMBL/GenBank/DDBJ whole genome shotgun (WGS) entry which is preliminary data.</text>
</comment>
<dbReference type="GO" id="GO:0043190">
    <property type="term" value="C:ATP-binding cassette (ABC) transporter complex"/>
    <property type="evidence" value="ECO:0007669"/>
    <property type="project" value="InterPro"/>
</dbReference>
<dbReference type="Gene3D" id="3.10.105.10">
    <property type="entry name" value="Dipeptide-binding Protein, Domain 3"/>
    <property type="match status" value="1"/>
</dbReference>
<dbReference type="Pfam" id="PF00496">
    <property type="entry name" value="SBP_bac_5"/>
    <property type="match status" value="1"/>
</dbReference>
<evidence type="ECO:0000256" key="4">
    <source>
        <dbReference type="ARBA" id="ARBA00022729"/>
    </source>
</evidence>
<dbReference type="Gene3D" id="3.40.190.10">
    <property type="entry name" value="Periplasmic binding protein-like II"/>
    <property type="match status" value="1"/>
</dbReference>
<reference evidence="6 7" key="1">
    <citation type="submission" date="2016-03" db="EMBL/GenBank/DDBJ databases">
        <title>Genome sequencing of Devosia sp. S37.</title>
        <authorList>
            <person name="Mohd Nor M."/>
        </authorList>
    </citation>
    <scope>NUCLEOTIDE SEQUENCE [LARGE SCALE GENOMIC DNA]</scope>
    <source>
        <strain evidence="6 7">S37</strain>
    </source>
</reference>
<dbReference type="Proteomes" id="UP000078389">
    <property type="component" value="Unassembled WGS sequence"/>
</dbReference>
<dbReference type="InterPro" id="IPR000914">
    <property type="entry name" value="SBP_5_dom"/>
</dbReference>
<dbReference type="InterPro" id="IPR039424">
    <property type="entry name" value="SBP_5"/>
</dbReference>
<evidence type="ECO:0000256" key="2">
    <source>
        <dbReference type="ARBA" id="ARBA00005695"/>
    </source>
</evidence>
<gene>
    <name evidence="6" type="ORF">A3840_04350</name>
</gene>
<keyword evidence="4" id="KW-0732">Signal</keyword>
<evidence type="ECO:0000256" key="1">
    <source>
        <dbReference type="ARBA" id="ARBA00004418"/>
    </source>
</evidence>
<dbReference type="GO" id="GO:1904680">
    <property type="term" value="F:peptide transmembrane transporter activity"/>
    <property type="evidence" value="ECO:0007669"/>
    <property type="project" value="TreeGrafter"/>
</dbReference>
<keyword evidence="7" id="KW-1185">Reference proteome</keyword>
<accession>A0A178I1Y6</accession>
<dbReference type="EMBL" id="LVVY01000065">
    <property type="protein sequence ID" value="OAM79122.1"/>
    <property type="molecule type" value="Genomic_DNA"/>
</dbReference>
<organism evidence="6 7">
    <name type="scientific">Devosia elaeis</name>
    <dbReference type="NCBI Taxonomy" id="1770058"/>
    <lineage>
        <taxon>Bacteria</taxon>
        <taxon>Pseudomonadati</taxon>
        <taxon>Pseudomonadota</taxon>
        <taxon>Alphaproteobacteria</taxon>
        <taxon>Hyphomicrobiales</taxon>
        <taxon>Devosiaceae</taxon>
        <taxon>Devosia</taxon>
    </lineage>
</organism>
<dbReference type="CDD" id="cd08498">
    <property type="entry name" value="PBP2_NikA_DppA_OppA_like_2"/>
    <property type="match status" value="1"/>
</dbReference>
<feature type="domain" description="Solute-binding protein family 5" evidence="5">
    <location>
        <begin position="49"/>
        <end position="419"/>
    </location>
</feature>
<comment type="similarity">
    <text evidence="2">Belongs to the bacterial solute-binding protein 5 family.</text>
</comment>
<dbReference type="SUPFAM" id="SSF53850">
    <property type="entry name" value="Periplasmic binding protein-like II"/>
    <property type="match status" value="1"/>
</dbReference>
<protein>
    <submittedName>
        <fullName evidence="6">Peptide ABC transporter substrate-binding protein</fullName>
    </submittedName>
</protein>